<dbReference type="Gene3D" id="3.40.50.1820">
    <property type="entry name" value="alpha/beta hydrolase"/>
    <property type="match status" value="1"/>
</dbReference>
<comment type="similarity">
    <text evidence="1">Belongs to the 'GDXG' lipolytic enzyme family.</text>
</comment>
<evidence type="ECO:0000313" key="4">
    <source>
        <dbReference type="Proteomes" id="UP001341840"/>
    </source>
</evidence>
<evidence type="ECO:0000313" key="3">
    <source>
        <dbReference type="EMBL" id="MED6121366.1"/>
    </source>
</evidence>
<dbReference type="PANTHER" id="PTHR23024">
    <property type="entry name" value="ARYLACETAMIDE DEACETYLASE"/>
    <property type="match status" value="1"/>
</dbReference>
<dbReference type="PANTHER" id="PTHR23024:SF139">
    <property type="entry name" value="CARBOXYLESTERASE 15-RELATED"/>
    <property type="match status" value="1"/>
</dbReference>
<gene>
    <name evidence="3" type="ORF">PIB30_029483</name>
</gene>
<accession>A0ABU6RBV7</accession>
<dbReference type="SUPFAM" id="SSF53474">
    <property type="entry name" value="alpha/beta-Hydrolases"/>
    <property type="match status" value="1"/>
</dbReference>
<protein>
    <recommendedName>
        <fullName evidence="2">Alpha/beta hydrolase fold-3 domain-containing protein</fullName>
    </recommendedName>
</protein>
<dbReference type="InterPro" id="IPR050466">
    <property type="entry name" value="Carboxylest/Gibb_receptor"/>
</dbReference>
<name>A0ABU6RBV7_9FABA</name>
<evidence type="ECO:0000259" key="2">
    <source>
        <dbReference type="Pfam" id="PF07859"/>
    </source>
</evidence>
<keyword evidence="4" id="KW-1185">Reference proteome</keyword>
<comment type="caution">
    <text evidence="3">The sequence shown here is derived from an EMBL/GenBank/DDBJ whole genome shotgun (WGS) entry which is preliminary data.</text>
</comment>
<proteinExistence type="inferred from homology"/>
<dbReference type="InterPro" id="IPR013094">
    <property type="entry name" value="AB_hydrolase_3"/>
</dbReference>
<reference evidence="3 4" key="1">
    <citation type="journal article" date="2023" name="Plants (Basel)">
        <title>Bridging the Gap: Combining Genomics and Transcriptomics Approaches to Understand Stylosanthes scabra, an Orphan Legume from the Brazilian Caatinga.</title>
        <authorList>
            <person name="Ferreira-Neto J.R.C."/>
            <person name="da Silva M.D."/>
            <person name="Binneck E."/>
            <person name="de Melo N.F."/>
            <person name="da Silva R.H."/>
            <person name="de Melo A.L.T.M."/>
            <person name="Pandolfi V."/>
            <person name="Bustamante F.O."/>
            <person name="Brasileiro-Vidal A.C."/>
            <person name="Benko-Iseppon A.M."/>
        </authorList>
    </citation>
    <scope>NUCLEOTIDE SEQUENCE [LARGE SCALE GENOMIC DNA]</scope>
    <source>
        <tissue evidence="3">Leaves</tissue>
    </source>
</reference>
<dbReference type="InterPro" id="IPR029058">
    <property type="entry name" value="AB_hydrolase_fold"/>
</dbReference>
<evidence type="ECO:0000256" key="1">
    <source>
        <dbReference type="ARBA" id="ARBA00010515"/>
    </source>
</evidence>
<dbReference type="EMBL" id="JASCZI010030328">
    <property type="protein sequence ID" value="MED6121366.1"/>
    <property type="molecule type" value="Genomic_DNA"/>
</dbReference>
<organism evidence="3 4">
    <name type="scientific">Stylosanthes scabra</name>
    <dbReference type="NCBI Taxonomy" id="79078"/>
    <lineage>
        <taxon>Eukaryota</taxon>
        <taxon>Viridiplantae</taxon>
        <taxon>Streptophyta</taxon>
        <taxon>Embryophyta</taxon>
        <taxon>Tracheophyta</taxon>
        <taxon>Spermatophyta</taxon>
        <taxon>Magnoliopsida</taxon>
        <taxon>eudicotyledons</taxon>
        <taxon>Gunneridae</taxon>
        <taxon>Pentapetalae</taxon>
        <taxon>rosids</taxon>
        <taxon>fabids</taxon>
        <taxon>Fabales</taxon>
        <taxon>Fabaceae</taxon>
        <taxon>Papilionoideae</taxon>
        <taxon>50 kb inversion clade</taxon>
        <taxon>dalbergioids sensu lato</taxon>
        <taxon>Dalbergieae</taxon>
        <taxon>Pterocarpus clade</taxon>
        <taxon>Stylosanthes</taxon>
    </lineage>
</organism>
<sequence>MASTTGKNIVEEVSGFLRVYDDGTVDRTWTGPPQAQVLMNPVPPHEEFINGVATKDLIIDPNNGLKVRIYLPETTEDQLTNKLPLLLHFHGGGYCITQPDWYMYYHFYTRLVREARAPCVSIYLPLAPEHKLPAQSDTALASLMWIRSLALAESCECERTHESAEAKERKPWLMDVDFKRVFLIGDSAGGNIVHDVAARAGCTDIEPVRLVGGLILCPGFLRSTPIKSYIENEETPVLTRDMVDKLMDLAVPEPSPTTKDHPIISPMGPQAPPLAGLKLPPMLVAVAEEDLMRDSQLEYCEAMKDAGKEVEIVIFDGLPHCFYVNKIVIELDPKAAAETRRLIERIVDFIRSH</sequence>
<dbReference type="Pfam" id="PF07859">
    <property type="entry name" value="Abhydrolase_3"/>
    <property type="match status" value="1"/>
</dbReference>
<dbReference type="Proteomes" id="UP001341840">
    <property type="component" value="Unassembled WGS sequence"/>
</dbReference>
<feature type="domain" description="Alpha/beta hydrolase fold-3" evidence="2">
    <location>
        <begin position="86"/>
        <end position="323"/>
    </location>
</feature>